<evidence type="ECO:0000259" key="2">
    <source>
        <dbReference type="Pfam" id="PF14368"/>
    </source>
</evidence>
<sequence length="118" mass="12915">MARSLAYCFALSLTLALLLTLTVHPVTSEECSNDMSKLSTKCRQYVKYPANPKIDPSKECCDVVQKSNIKCVCGHVTKEVEKVISMEKVVYVAAKCGRPLAKGSKCGSYQIPKAINLV</sequence>
<dbReference type="Pfam" id="PF14368">
    <property type="entry name" value="LTP_2"/>
    <property type="match status" value="1"/>
</dbReference>
<accession>A0AAD5ZS70</accession>
<dbReference type="InterPro" id="IPR044741">
    <property type="entry name" value="NsLTP-like"/>
</dbReference>
<dbReference type="SUPFAM" id="SSF47699">
    <property type="entry name" value="Bifunctional inhibitor/lipid-transfer protein/seed storage 2S albumin"/>
    <property type="match status" value="1"/>
</dbReference>
<dbReference type="CDD" id="cd04660">
    <property type="entry name" value="nsLTP_like"/>
    <property type="match status" value="1"/>
</dbReference>
<dbReference type="PANTHER" id="PTHR33286">
    <property type="entry name" value="BIFUNCTIONAL INHIBITOR/LIPID-TRANSFER PROTEIN/SEED STORAGE 2S ALBUMIN SUPERFAMILY PROTEIN"/>
    <property type="match status" value="1"/>
</dbReference>
<organism evidence="3 4">
    <name type="scientific">Rhynchospora tenuis</name>
    <dbReference type="NCBI Taxonomy" id="198213"/>
    <lineage>
        <taxon>Eukaryota</taxon>
        <taxon>Viridiplantae</taxon>
        <taxon>Streptophyta</taxon>
        <taxon>Embryophyta</taxon>
        <taxon>Tracheophyta</taxon>
        <taxon>Spermatophyta</taxon>
        <taxon>Magnoliopsida</taxon>
        <taxon>Liliopsida</taxon>
        <taxon>Poales</taxon>
        <taxon>Cyperaceae</taxon>
        <taxon>Cyperoideae</taxon>
        <taxon>Rhynchosporeae</taxon>
        <taxon>Rhynchospora</taxon>
    </lineage>
</organism>
<evidence type="ECO:0000313" key="3">
    <source>
        <dbReference type="EMBL" id="KAJ3703027.1"/>
    </source>
</evidence>
<dbReference type="InterPro" id="IPR016140">
    <property type="entry name" value="Bifunc_inhib/LTP/seed_store"/>
</dbReference>
<name>A0AAD5ZS70_9POAL</name>
<dbReference type="EMBL" id="JAMRDG010000001">
    <property type="protein sequence ID" value="KAJ3703027.1"/>
    <property type="molecule type" value="Genomic_DNA"/>
</dbReference>
<dbReference type="InterPro" id="IPR036312">
    <property type="entry name" value="Bifun_inhib/LTP/seed_sf"/>
</dbReference>
<evidence type="ECO:0000313" key="4">
    <source>
        <dbReference type="Proteomes" id="UP001210211"/>
    </source>
</evidence>
<gene>
    <name evidence="3" type="ORF">LUZ61_006732</name>
</gene>
<feature type="domain" description="Bifunctional inhibitor/plant lipid transfer protein/seed storage helical" evidence="2">
    <location>
        <begin position="23"/>
        <end position="106"/>
    </location>
</feature>
<feature type="signal peptide" evidence="1">
    <location>
        <begin position="1"/>
        <end position="28"/>
    </location>
</feature>
<protein>
    <recommendedName>
        <fullName evidence="2">Bifunctional inhibitor/plant lipid transfer protein/seed storage helical domain-containing protein</fullName>
    </recommendedName>
</protein>
<reference evidence="3 4" key="1">
    <citation type="journal article" date="2022" name="Cell">
        <title>Repeat-based holocentromeres influence genome architecture and karyotype evolution.</title>
        <authorList>
            <person name="Hofstatter P.G."/>
            <person name="Thangavel G."/>
            <person name="Lux T."/>
            <person name="Neumann P."/>
            <person name="Vondrak T."/>
            <person name="Novak P."/>
            <person name="Zhang M."/>
            <person name="Costa L."/>
            <person name="Castellani M."/>
            <person name="Scott A."/>
            <person name="Toegelov H."/>
            <person name="Fuchs J."/>
            <person name="Mata-Sucre Y."/>
            <person name="Dias Y."/>
            <person name="Vanzela A.L.L."/>
            <person name="Huettel B."/>
            <person name="Almeida C.C.S."/>
            <person name="Simkova H."/>
            <person name="Souza G."/>
            <person name="Pedrosa-Harand A."/>
            <person name="Macas J."/>
            <person name="Mayer K.F.X."/>
            <person name="Houben A."/>
            <person name="Marques A."/>
        </authorList>
    </citation>
    <scope>NUCLEOTIDE SEQUENCE [LARGE SCALE GENOMIC DNA]</scope>
    <source>
        <strain evidence="3">RhyTen1mFocal</strain>
    </source>
</reference>
<dbReference type="PANTHER" id="PTHR33286:SF1">
    <property type="entry name" value="OS01G0800600 PROTEIN"/>
    <property type="match status" value="1"/>
</dbReference>
<dbReference type="Proteomes" id="UP001210211">
    <property type="component" value="Unassembled WGS sequence"/>
</dbReference>
<comment type="caution">
    <text evidence="3">The sequence shown here is derived from an EMBL/GenBank/DDBJ whole genome shotgun (WGS) entry which is preliminary data.</text>
</comment>
<dbReference type="AlphaFoldDB" id="A0AAD5ZS70"/>
<dbReference type="Gene3D" id="1.10.110.10">
    <property type="entry name" value="Plant lipid-transfer and hydrophobic proteins"/>
    <property type="match status" value="1"/>
</dbReference>
<feature type="chain" id="PRO_5041964598" description="Bifunctional inhibitor/plant lipid transfer protein/seed storage helical domain-containing protein" evidence="1">
    <location>
        <begin position="29"/>
        <end position="118"/>
    </location>
</feature>
<keyword evidence="4" id="KW-1185">Reference proteome</keyword>
<keyword evidence="1" id="KW-0732">Signal</keyword>
<proteinExistence type="predicted"/>
<evidence type="ECO:0000256" key="1">
    <source>
        <dbReference type="SAM" id="SignalP"/>
    </source>
</evidence>